<dbReference type="eggNOG" id="ENOG5032Z9S">
    <property type="taxonomic scope" value="Bacteria"/>
</dbReference>
<keyword evidence="2" id="KW-1185">Reference proteome</keyword>
<evidence type="ECO:0000313" key="1">
    <source>
        <dbReference type="EMBL" id="ABD06915.1"/>
    </source>
</evidence>
<proteinExistence type="predicted"/>
<dbReference type="EMBL" id="CP000250">
    <property type="protein sequence ID" value="ABD06915.1"/>
    <property type="molecule type" value="Genomic_DNA"/>
</dbReference>
<dbReference type="AlphaFoldDB" id="Q2IXZ5"/>
<dbReference type="HOGENOM" id="CLU_123753_0_0_5"/>
<evidence type="ECO:0000313" key="2">
    <source>
        <dbReference type="Proteomes" id="UP000008809"/>
    </source>
</evidence>
<sequence>MSGDVRASDSADRGDIEVAVFAINRLGVRSCVLALCLFSVCAGGMKTAAAQSMDYRSPAAAPPSWTQFAKLVQYRFESWISDDEEIANRFRAHVVERAGKPGGLPPTLVVRAWLNPDGTVEKIAFPALNDARAEADLRTILMRGNVGEPPPPEMLQPLNLQFSLNLKK</sequence>
<name>Q2IXZ5_RHOP2</name>
<reference evidence="1 2" key="1">
    <citation type="submission" date="2006-01" db="EMBL/GenBank/DDBJ databases">
        <title>Complete sequence of Rhodopseudomonas palustris HaA2.</title>
        <authorList>
            <consortium name="US DOE Joint Genome Institute"/>
            <person name="Copeland A."/>
            <person name="Lucas S."/>
            <person name="Lapidus A."/>
            <person name="Barry K."/>
            <person name="Detter J.C."/>
            <person name="Glavina T."/>
            <person name="Hammon N."/>
            <person name="Israni S."/>
            <person name="Pitluck S."/>
            <person name="Chain P."/>
            <person name="Malfatti S."/>
            <person name="Shin M."/>
            <person name="Vergez L."/>
            <person name="Schmutz J."/>
            <person name="Larimer F."/>
            <person name="Land M."/>
            <person name="Hauser L."/>
            <person name="Pelletier D.A."/>
            <person name="Kyrpides N."/>
            <person name="Anderson I."/>
            <person name="Oda Y."/>
            <person name="Harwood C.S."/>
            <person name="Richardson P."/>
        </authorList>
    </citation>
    <scope>NUCLEOTIDE SEQUENCE [LARGE SCALE GENOMIC DNA]</scope>
    <source>
        <strain evidence="1 2">HaA2</strain>
    </source>
</reference>
<dbReference type="KEGG" id="rpb:RPB_2210"/>
<protein>
    <submittedName>
        <fullName evidence="1">Uncharacterized protein</fullName>
    </submittedName>
</protein>
<dbReference type="STRING" id="316058.RPB_2210"/>
<dbReference type="Proteomes" id="UP000008809">
    <property type="component" value="Chromosome"/>
</dbReference>
<gene>
    <name evidence="1" type="ordered locus">RPB_2210</name>
</gene>
<accession>Q2IXZ5</accession>
<organism evidence="1 2">
    <name type="scientific">Rhodopseudomonas palustris (strain HaA2)</name>
    <dbReference type="NCBI Taxonomy" id="316058"/>
    <lineage>
        <taxon>Bacteria</taxon>
        <taxon>Pseudomonadati</taxon>
        <taxon>Pseudomonadota</taxon>
        <taxon>Alphaproteobacteria</taxon>
        <taxon>Hyphomicrobiales</taxon>
        <taxon>Nitrobacteraceae</taxon>
        <taxon>Rhodopseudomonas</taxon>
    </lineage>
</organism>